<keyword evidence="3" id="KW-1185">Reference proteome</keyword>
<dbReference type="AlphaFoldDB" id="A0A1W1UG51"/>
<dbReference type="RefSeq" id="WP_084443137.1">
    <property type="nucleotide sequence ID" value="NZ_FWWW01000011.1"/>
</dbReference>
<dbReference type="EMBL" id="FWWW01000011">
    <property type="protein sequence ID" value="SMB79791.1"/>
    <property type="molecule type" value="Genomic_DNA"/>
</dbReference>
<evidence type="ECO:0000313" key="3">
    <source>
        <dbReference type="Proteomes" id="UP000192266"/>
    </source>
</evidence>
<sequence length="193" mass="21992">MDTWPVLVALVVALGGGIYFLAQPLPLDYKNGEYRRHLTPAEEAALLRGEVVEKTHKAYQSIWHTYYDQGPLRVARSATGKLAFTPHGHWQRLTKTGRVEADFYQQAIYPEAAWRQYLANGQPNFTMYTIPTLLAGDSVVENRFVQFKATAAGDTAYVQHWFTKGTKEVRPAYFSFDWRGEKPVPPGWKPTKQ</sequence>
<proteinExistence type="predicted"/>
<evidence type="ECO:0000313" key="2">
    <source>
        <dbReference type="EMBL" id="SMB79791.1"/>
    </source>
</evidence>
<gene>
    <name evidence="2" type="ORF">SAMN00120144_4222</name>
</gene>
<dbReference type="Proteomes" id="UP000192266">
    <property type="component" value="Unassembled WGS sequence"/>
</dbReference>
<dbReference type="OrthoDB" id="875622at2"/>
<protein>
    <submittedName>
        <fullName evidence="2">Uncharacterized protein</fullName>
    </submittedName>
</protein>
<accession>A0A1W1UG51</accession>
<keyword evidence="1" id="KW-0472">Membrane</keyword>
<name>A0A1W1UG51_9BACT</name>
<keyword evidence="1" id="KW-0812">Transmembrane</keyword>
<organism evidence="2 3">
    <name type="scientific">Hymenobacter roseosalivarius DSM 11622</name>
    <dbReference type="NCBI Taxonomy" id="645990"/>
    <lineage>
        <taxon>Bacteria</taxon>
        <taxon>Pseudomonadati</taxon>
        <taxon>Bacteroidota</taxon>
        <taxon>Cytophagia</taxon>
        <taxon>Cytophagales</taxon>
        <taxon>Hymenobacteraceae</taxon>
        <taxon>Hymenobacter</taxon>
    </lineage>
</organism>
<reference evidence="2 3" key="1">
    <citation type="submission" date="2017-04" db="EMBL/GenBank/DDBJ databases">
        <authorList>
            <person name="Afonso C.L."/>
            <person name="Miller P.J."/>
            <person name="Scott M.A."/>
            <person name="Spackman E."/>
            <person name="Goraichik I."/>
            <person name="Dimitrov K.M."/>
            <person name="Suarez D.L."/>
            <person name="Swayne D.E."/>
        </authorList>
    </citation>
    <scope>NUCLEOTIDE SEQUENCE [LARGE SCALE GENOMIC DNA]</scope>
    <source>
        <strain evidence="2 3">DSM 11622</strain>
    </source>
</reference>
<evidence type="ECO:0000256" key="1">
    <source>
        <dbReference type="SAM" id="Phobius"/>
    </source>
</evidence>
<keyword evidence="1" id="KW-1133">Transmembrane helix</keyword>
<feature type="transmembrane region" description="Helical" evidence="1">
    <location>
        <begin position="6"/>
        <end position="27"/>
    </location>
</feature>